<keyword evidence="3 10" id="KW-0812">Transmembrane</keyword>
<dbReference type="GeneID" id="108564766"/>
<gene>
    <name evidence="13" type="primary">LOC108564766</name>
</gene>
<dbReference type="Pfam" id="PF12906">
    <property type="entry name" value="RINGv"/>
    <property type="match status" value="1"/>
</dbReference>
<dbReference type="InterPro" id="IPR011016">
    <property type="entry name" value="Znf_RING-CH"/>
</dbReference>
<evidence type="ECO:0000313" key="12">
    <source>
        <dbReference type="Proteomes" id="UP000695000"/>
    </source>
</evidence>
<feature type="transmembrane region" description="Helical" evidence="10">
    <location>
        <begin position="113"/>
        <end position="139"/>
    </location>
</feature>
<keyword evidence="5" id="KW-0863">Zinc-finger</keyword>
<evidence type="ECO:0000256" key="3">
    <source>
        <dbReference type="ARBA" id="ARBA00022692"/>
    </source>
</evidence>
<evidence type="ECO:0000313" key="13">
    <source>
        <dbReference type="RefSeq" id="XP_017779369.1"/>
    </source>
</evidence>
<dbReference type="RefSeq" id="XP_017779369.1">
    <property type="nucleotide sequence ID" value="XM_017923880.1"/>
</dbReference>
<organism evidence="12 13">
    <name type="scientific">Nicrophorus vespilloides</name>
    <name type="common">Boreal carrion beetle</name>
    <dbReference type="NCBI Taxonomy" id="110193"/>
    <lineage>
        <taxon>Eukaryota</taxon>
        <taxon>Metazoa</taxon>
        <taxon>Ecdysozoa</taxon>
        <taxon>Arthropoda</taxon>
        <taxon>Hexapoda</taxon>
        <taxon>Insecta</taxon>
        <taxon>Pterygota</taxon>
        <taxon>Neoptera</taxon>
        <taxon>Endopterygota</taxon>
        <taxon>Coleoptera</taxon>
        <taxon>Polyphaga</taxon>
        <taxon>Staphyliniformia</taxon>
        <taxon>Silphidae</taxon>
        <taxon>Nicrophorinae</taxon>
        <taxon>Nicrophorus</taxon>
    </lineage>
</organism>
<dbReference type="SUPFAM" id="SSF57850">
    <property type="entry name" value="RING/U-box"/>
    <property type="match status" value="1"/>
</dbReference>
<dbReference type="SMART" id="SM00744">
    <property type="entry name" value="RINGv"/>
    <property type="match status" value="1"/>
</dbReference>
<reference evidence="13" key="1">
    <citation type="submission" date="2025-08" db="UniProtKB">
        <authorList>
            <consortium name="RefSeq"/>
        </authorList>
    </citation>
    <scope>IDENTIFICATION</scope>
    <source>
        <tissue evidence="13">Whole Larva</tissue>
    </source>
</reference>
<keyword evidence="2" id="KW-0808">Transferase</keyword>
<sequence>MSNQLVSVKEHAGKPSNNIIFSDIEKYGDDLNGATLNALNLSGDSCRICHCEGDVNALISPCKCTGSLKFVHTACLQQWLTTSKSRSCELCKFRFPHLKSQAIRRLRNHEISIWLHFIICLHILLGGCVVTSIFVISVHEFNRDHGGFDAIPFWIQIITISSGFWFSAYMLWYQYKCQCNCFNQQDVENNGMNYMYNAPMNLVPVRGGHPSGPKIIEILDNNVEGNRRQPGLIPDGRRNVNKLVICHVYVNQKSNIIYKY</sequence>
<proteinExistence type="predicted"/>
<accession>A0ABM1MXR9</accession>
<dbReference type="Gene3D" id="3.30.40.10">
    <property type="entry name" value="Zinc/RING finger domain, C3HC4 (zinc finger)"/>
    <property type="match status" value="1"/>
</dbReference>
<comment type="subcellular location">
    <subcellularLocation>
        <location evidence="1">Membrane</location>
        <topology evidence="1">Multi-pass membrane protein</topology>
    </subcellularLocation>
</comment>
<evidence type="ECO:0000259" key="11">
    <source>
        <dbReference type="PROSITE" id="PS51292"/>
    </source>
</evidence>
<protein>
    <submittedName>
        <fullName evidence="13">E3 ubiquitin-protein ligase MARCH8-like</fullName>
    </submittedName>
</protein>
<evidence type="ECO:0000256" key="4">
    <source>
        <dbReference type="ARBA" id="ARBA00022723"/>
    </source>
</evidence>
<evidence type="ECO:0000256" key="6">
    <source>
        <dbReference type="ARBA" id="ARBA00022786"/>
    </source>
</evidence>
<keyword evidence="9 10" id="KW-0472">Membrane</keyword>
<evidence type="ECO:0000256" key="9">
    <source>
        <dbReference type="ARBA" id="ARBA00023136"/>
    </source>
</evidence>
<feature type="domain" description="RING-CH-type" evidence="11">
    <location>
        <begin position="38"/>
        <end position="98"/>
    </location>
</feature>
<dbReference type="InterPro" id="IPR013083">
    <property type="entry name" value="Znf_RING/FYVE/PHD"/>
</dbReference>
<dbReference type="PANTHER" id="PTHR46065:SF3">
    <property type="entry name" value="FI20425P1"/>
    <property type="match status" value="1"/>
</dbReference>
<dbReference type="Proteomes" id="UP000695000">
    <property type="component" value="Unplaced"/>
</dbReference>
<evidence type="ECO:0000256" key="8">
    <source>
        <dbReference type="ARBA" id="ARBA00022989"/>
    </source>
</evidence>
<keyword evidence="6" id="KW-0833">Ubl conjugation pathway</keyword>
<evidence type="ECO:0000256" key="1">
    <source>
        <dbReference type="ARBA" id="ARBA00004141"/>
    </source>
</evidence>
<dbReference type="PROSITE" id="PS51292">
    <property type="entry name" value="ZF_RING_CH"/>
    <property type="match status" value="1"/>
</dbReference>
<keyword evidence="12" id="KW-1185">Reference proteome</keyword>
<keyword evidence="7" id="KW-0862">Zinc</keyword>
<evidence type="ECO:0000256" key="5">
    <source>
        <dbReference type="ARBA" id="ARBA00022771"/>
    </source>
</evidence>
<evidence type="ECO:0000256" key="10">
    <source>
        <dbReference type="SAM" id="Phobius"/>
    </source>
</evidence>
<name>A0ABM1MXR9_NICVS</name>
<evidence type="ECO:0000256" key="2">
    <source>
        <dbReference type="ARBA" id="ARBA00022679"/>
    </source>
</evidence>
<feature type="transmembrane region" description="Helical" evidence="10">
    <location>
        <begin position="151"/>
        <end position="172"/>
    </location>
</feature>
<keyword evidence="8 10" id="KW-1133">Transmembrane helix</keyword>
<evidence type="ECO:0000256" key="7">
    <source>
        <dbReference type="ARBA" id="ARBA00022833"/>
    </source>
</evidence>
<keyword evidence="4" id="KW-0479">Metal-binding</keyword>
<dbReference type="PANTHER" id="PTHR46065">
    <property type="entry name" value="E3 UBIQUITIN-PROTEIN LIGASE MARCH 2/3 FAMILY MEMBER"/>
    <property type="match status" value="1"/>
</dbReference>